<organism evidence="2 3">
    <name type="scientific">Candidatus Wolfebacteria bacterium GW2011_GWC1_37_10</name>
    <dbReference type="NCBI Taxonomy" id="1619010"/>
    <lineage>
        <taxon>Bacteria</taxon>
        <taxon>Candidatus Wolfeibacteriota</taxon>
    </lineage>
</organism>
<evidence type="ECO:0000256" key="1">
    <source>
        <dbReference type="SAM" id="MobiDB-lite"/>
    </source>
</evidence>
<dbReference type="Gene3D" id="1.20.58.410">
    <property type="entry name" value="Release factor"/>
    <property type="match status" value="1"/>
</dbReference>
<dbReference type="EMBL" id="LBSR01000002">
    <property type="protein sequence ID" value="KKQ23341.1"/>
    <property type="molecule type" value="Genomic_DNA"/>
</dbReference>
<accession>A0A0G0J555</accession>
<dbReference type="Proteomes" id="UP000034044">
    <property type="component" value="Unassembled WGS sequence"/>
</dbReference>
<proteinExistence type="predicted"/>
<name>A0A0G0J555_9BACT</name>
<protein>
    <submittedName>
        <fullName evidence="2">Peptide chain release factor 2</fullName>
    </submittedName>
</protein>
<feature type="compositionally biased region" description="Polar residues" evidence="1">
    <location>
        <begin position="34"/>
        <end position="47"/>
    </location>
</feature>
<comment type="caution">
    <text evidence="2">The sequence shown here is derived from an EMBL/GenBank/DDBJ whole genome shotgun (WGS) entry which is preliminary data.</text>
</comment>
<gene>
    <name evidence="2" type="ORF">US36_C0002G0066</name>
</gene>
<feature type="non-terminal residue" evidence="2">
    <location>
        <position position="64"/>
    </location>
</feature>
<reference evidence="2 3" key="1">
    <citation type="journal article" date="2015" name="Nature">
        <title>rRNA introns, odd ribosomes, and small enigmatic genomes across a large radiation of phyla.</title>
        <authorList>
            <person name="Brown C.T."/>
            <person name="Hug L.A."/>
            <person name="Thomas B.C."/>
            <person name="Sharon I."/>
            <person name="Castelle C.J."/>
            <person name="Singh A."/>
            <person name="Wilkins M.J."/>
            <person name="Williams K.H."/>
            <person name="Banfield J.F."/>
        </authorList>
    </citation>
    <scope>NUCLEOTIDE SEQUENCE [LARGE SCALE GENOMIC DNA]</scope>
</reference>
<evidence type="ECO:0000313" key="3">
    <source>
        <dbReference type="Proteomes" id="UP000034044"/>
    </source>
</evidence>
<sequence>MQETKDRIKALRDDFEGVKDSLKLDEKRARTQELESQSLDPNLWNDQENAKRVMQELSDTKSEV</sequence>
<feature type="region of interest" description="Disordered" evidence="1">
    <location>
        <begin position="28"/>
        <end position="64"/>
    </location>
</feature>
<feature type="compositionally biased region" description="Basic and acidic residues" evidence="1">
    <location>
        <begin position="48"/>
        <end position="64"/>
    </location>
</feature>
<evidence type="ECO:0000313" key="2">
    <source>
        <dbReference type="EMBL" id="KKQ23341.1"/>
    </source>
</evidence>
<dbReference type="AlphaFoldDB" id="A0A0G0J555"/>